<comment type="similarity">
    <text evidence="2 8">Belongs to the acyl-CoA dehydrogenase family.</text>
</comment>
<dbReference type="FunFam" id="1.20.140.10:FF:000004">
    <property type="entry name" value="Acyl-CoA dehydrogenase FadE25"/>
    <property type="match status" value="1"/>
</dbReference>
<dbReference type="PROSITE" id="PS00072">
    <property type="entry name" value="ACYL_COA_DH_1"/>
    <property type="match status" value="1"/>
</dbReference>
<name>A0A7D4C8T0_9BACL</name>
<dbReference type="KEGG" id="kpul:GXN76_15705"/>
<dbReference type="InterPro" id="IPR036250">
    <property type="entry name" value="AcylCo_DH-like_C"/>
</dbReference>
<feature type="domain" description="Acyl-CoA dehydrogenase/oxidase C-terminal" evidence="9">
    <location>
        <begin position="229"/>
        <end position="377"/>
    </location>
</feature>
<evidence type="ECO:0000256" key="4">
    <source>
        <dbReference type="ARBA" id="ARBA00022827"/>
    </source>
</evidence>
<dbReference type="CDD" id="cd01158">
    <property type="entry name" value="SCAD_SBCAD"/>
    <property type="match status" value="1"/>
</dbReference>
<feature type="domain" description="Acyl-CoA dehydrogenase/oxidase N-terminal" evidence="11">
    <location>
        <begin position="6"/>
        <end position="118"/>
    </location>
</feature>
<dbReference type="PROSITE" id="PS00073">
    <property type="entry name" value="ACYL_COA_DH_2"/>
    <property type="match status" value="1"/>
</dbReference>
<evidence type="ECO:0000256" key="6">
    <source>
        <dbReference type="ARBA" id="ARBA00052546"/>
    </source>
</evidence>
<keyword evidence="4 8" id="KW-0274">FAD</keyword>
<dbReference type="InterPro" id="IPR037069">
    <property type="entry name" value="AcylCoA_DH/ox_N_sf"/>
</dbReference>
<dbReference type="SUPFAM" id="SSF56645">
    <property type="entry name" value="Acyl-CoA dehydrogenase NM domain-like"/>
    <property type="match status" value="1"/>
</dbReference>
<dbReference type="SUPFAM" id="SSF47203">
    <property type="entry name" value="Acyl-CoA dehydrogenase C-terminal domain-like"/>
    <property type="match status" value="1"/>
</dbReference>
<evidence type="ECO:0000313" key="12">
    <source>
        <dbReference type="EMBL" id="QKG85756.1"/>
    </source>
</evidence>
<keyword evidence="3 8" id="KW-0285">Flavoprotein</keyword>
<dbReference type="FunFam" id="2.40.110.10:FF:000001">
    <property type="entry name" value="Acyl-CoA dehydrogenase, mitochondrial"/>
    <property type="match status" value="1"/>
</dbReference>
<evidence type="ECO:0000256" key="1">
    <source>
        <dbReference type="ARBA" id="ARBA00001974"/>
    </source>
</evidence>
<sequence length="381" mass="41653">MQFRLSDEHEMMRKMVRDFAVEKVAPTADERDEEERFDRSIFDQMGALGLTGIPWPEETGGAGSDYLSYVIAVEELSRVCASTGVTLSAHISLAGWPIYRFGTPEQKERFLRPMAEGKKIGAYGLTEPGSGSDAAGMRTTAVRKGDGYLLNGNKIFITNGGEAEVYLVFAVTDADKKHKGITAFIVEEGTPGFSIGKKEKKLGIRSSPTTEIIMEDCYIPAENRLGEEGQGFKIAMMTLDGGRNGIAAQAVGIAQGALDEALAYAKERQQFGKPIAKLQGIQFKLADMATQIEAARLLTYQAAWLESQGLPYGKASAMAKLYAGDIAMNVTTEAVQILGGYGYTREYPVERMMRDAKITQIYEGTNEIQRVVIAGHLLRDQ</sequence>
<evidence type="ECO:0000313" key="13">
    <source>
        <dbReference type="Proteomes" id="UP000503088"/>
    </source>
</evidence>
<evidence type="ECO:0000259" key="11">
    <source>
        <dbReference type="Pfam" id="PF02771"/>
    </source>
</evidence>
<dbReference type="Pfam" id="PF02770">
    <property type="entry name" value="Acyl-CoA_dh_M"/>
    <property type="match status" value="1"/>
</dbReference>
<dbReference type="AlphaFoldDB" id="A0A7D4C8T0"/>
<dbReference type="FunFam" id="1.10.540.10:FF:000002">
    <property type="entry name" value="Acyl-CoA dehydrogenase FadE19"/>
    <property type="match status" value="1"/>
</dbReference>
<keyword evidence="5 8" id="KW-0560">Oxidoreductase</keyword>
<evidence type="ECO:0000256" key="7">
    <source>
        <dbReference type="ARBA" id="ARBA00067585"/>
    </source>
</evidence>
<dbReference type="InterPro" id="IPR006091">
    <property type="entry name" value="Acyl-CoA_Oxase/DH_mid-dom"/>
</dbReference>
<dbReference type="GO" id="GO:0050660">
    <property type="term" value="F:flavin adenine dinucleotide binding"/>
    <property type="evidence" value="ECO:0007669"/>
    <property type="project" value="InterPro"/>
</dbReference>
<dbReference type="Gene3D" id="1.10.540.10">
    <property type="entry name" value="Acyl-CoA dehydrogenase/oxidase, N-terminal domain"/>
    <property type="match status" value="1"/>
</dbReference>
<dbReference type="PANTHER" id="PTHR43884:SF41">
    <property type="entry name" value="ACYL-COA DEHYDROGENASE"/>
    <property type="match status" value="1"/>
</dbReference>
<evidence type="ECO:0000259" key="9">
    <source>
        <dbReference type="Pfam" id="PF00441"/>
    </source>
</evidence>
<dbReference type="PANTHER" id="PTHR43884">
    <property type="entry name" value="ACYL-COA DEHYDROGENASE"/>
    <property type="match status" value="1"/>
</dbReference>
<dbReference type="RefSeq" id="WP_173224775.1">
    <property type="nucleotide sequence ID" value="NZ_CP048104.1"/>
</dbReference>
<dbReference type="Gene3D" id="1.20.140.10">
    <property type="entry name" value="Butyryl-CoA Dehydrogenase, subunit A, domain 3"/>
    <property type="match status" value="1"/>
</dbReference>
<evidence type="ECO:0000256" key="2">
    <source>
        <dbReference type="ARBA" id="ARBA00009347"/>
    </source>
</evidence>
<dbReference type="Pfam" id="PF02771">
    <property type="entry name" value="Acyl-CoA_dh_N"/>
    <property type="match status" value="1"/>
</dbReference>
<dbReference type="Pfam" id="PF00441">
    <property type="entry name" value="Acyl-CoA_dh_1"/>
    <property type="match status" value="1"/>
</dbReference>
<evidence type="ECO:0000256" key="5">
    <source>
        <dbReference type="ARBA" id="ARBA00023002"/>
    </source>
</evidence>
<dbReference type="InterPro" id="IPR046373">
    <property type="entry name" value="Acyl-CoA_Oxase/DH_mid-dom_sf"/>
</dbReference>
<comment type="cofactor">
    <cofactor evidence="1 8">
        <name>FAD</name>
        <dbReference type="ChEBI" id="CHEBI:57692"/>
    </cofactor>
</comment>
<organism evidence="12 13">
    <name type="scientific">Kroppenstedtia pulmonis</name>
    <dbReference type="NCBI Taxonomy" id="1380685"/>
    <lineage>
        <taxon>Bacteria</taxon>
        <taxon>Bacillati</taxon>
        <taxon>Bacillota</taxon>
        <taxon>Bacilli</taxon>
        <taxon>Bacillales</taxon>
        <taxon>Thermoactinomycetaceae</taxon>
        <taxon>Kroppenstedtia</taxon>
    </lineage>
</organism>
<evidence type="ECO:0000256" key="8">
    <source>
        <dbReference type="RuleBase" id="RU362125"/>
    </source>
</evidence>
<dbReference type="EMBL" id="CP048104">
    <property type="protein sequence ID" value="QKG85756.1"/>
    <property type="molecule type" value="Genomic_DNA"/>
</dbReference>
<proteinExistence type="inferred from homology"/>
<dbReference type="PIRSF" id="PIRSF016578">
    <property type="entry name" value="HsaA"/>
    <property type="match status" value="1"/>
</dbReference>
<feature type="domain" description="Acyl-CoA oxidase/dehydrogenase middle" evidence="10">
    <location>
        <begin position="122"/>
        <end position="217"/>
    </location>
</feature>
<protein>
    <recommendedName>
        <fullName evidence="7">Acyl-CoA dehydrogenase</fullName>
    </recommendedName>
</protein>
<keyword evidence="13" id="KW-1185">Reference proteome</keyword>
<dbReference type="Gene3D" id="2.40.110.10">
    <property type="entry name" value="Butyryl-CoA Dehydrogenase, subunit A, domain 2"/>
    <property type="match status" value="1"/>
</dbReference>
<dbReference type="InterPro" id="IPR006089">
    <property type="entry name" value="Acyl-CoA_DH_CS"/>
</dbReference>
<reference evidence="12 13" key="1">
    <citation type="submission" date="2020-01" db="EMBL/GenBank/DDBJ databases">
        <authorList>
            <person name="Gulvik C.A."/>
            <person name="Batra D.G."/>
        </authorList>
    </citation>
    <scope>NUCLEOTIDE SEQUENCE [LARGE SCALE GENOMIC DNA]</scope>
    <source>
        <strain evidence="12 13">W9323</strain>
    </source>
</reference>
<gene>
    <name evidence="12" type="ORF">GXN76_15705</name>
</gene>
<accession>A0A7D4C8T0</accession>
<dbReference type="GO" id="GO:0003995">
    <property type="term" value="F:acyl-CoA dehydrogenase activity"/>
    <property type="evidence" value="ECO:0007669"/>
    <property type="project" value="InterPro"/>
</dbReference>
<evidence type="ECO:0000256" key="3">
    <source>
        <dbReference type="ARBA" id="ARBA00022630"/>
    </source>
</evidence>
<evidence type="ECO:0000259" key="10">
    <source>
        <dbReference type="Pfam" id="PF02770"/>
    </source>
</evidence>
<dbReference type="InterPro" id="IPR009075">
    <property type="entry name" value="AcylCo_DH/oxidase_C"/>
</dbReference>
<dbReference type="Proteomes" id="UP000503088">
    <property type="component" value="Chromosome"/>
</dbReference>
<dbReference type="InterPro" id="IPR009100">
    <property type="entry name" value="AcylCoA_DH/oxidase_NM_dom_sf"/>
</dbReference>
<comment type="catalytic activity">
    <reaction evidence="6">
        <text>a 2,3-saturated acyl-CoA + A = a 2,3-dehydroacyl-CoA + AH2</text>
        <dbReference type="Rhea" id="RHEA:48608"/>
        <dbReference type="ChEBI" id="CHEBI:13193"/>
        <dbReference type="ChEBI" id="CHEBI:17499"/>
        <dbReference type="ChEBI" id="CHEBI:60015"/>
        <dbReference type="ChEBI" id="CHEBI:65111"/>
    </reaction>
</comment>
<dbReference type="InterPro" id="IPR013786">
    <property type="entry name" value="AcylCoA_DH/ox_N"/>
</dbReference>